<dbReference type="EMBL" id="JACHJD010000024">
    <property type="protein sequence ID" value="MBB5109138.1"/>
    <property type="molecule type" value="Genomic_DNA"/>
</dbReference>
<organism evidence="1 2">
    <name type="scientific">Streptomyces spectabilis</name>
    <dbReference type="NCBI Taxonomy" id="68270"/>
    <lineage>
        <taxon>Bacteria</taxon>
        <taxon>Bacillati</taxon>
        <taxon>Actinomycetota</taxon>
        <taxon>Actinomycetes</taxon>
        <taxon>Kitasatosporales</taxon>
        <taxon>Streptomycetaceae</taxon>
        <taxon>Streptomyces</taxon>
    </lineage>
</organism>
<evidence type="ECO:0000313" key="1">
    <source>
        <dbReference type="EMBL" id="MBB5109138.1"/>
    </source>
</evidence>
<comment type="caution">
    <text evidence="1">The sequence shown here is derived from an EMBL/GenBank/DDBJ whole genome shotgun (WGS) entry which is preliminary data.</text>
</comment>
<proteinExistence type="predicted"/>
<name>A0A7W8EZ74_STRST</name>
<dbReference type="Proteomes" id="UP000549009">
    <property type="component" value="Unassembled WGS sequence"/>
</dbReference>
<evidence type="ECO:0000313" key="2">
    <source>
        <dbReference type="Proteomes" id="UP000549009"/>
    </source>
</evidence>
<gene>
    <name evidence="1" type="ORF">FHS40_008266</name>
</gene>
<accession>A0A7W8EZ74</accession>
<reference evidence="1 2" key="1">
    <citation type="submission" date="2020-08" db="EMBL/GenBank/DDBJ databases">
        <title>Genomic Encyclopedia of Type Strains, Phase III (KMG-III): the genomes of soil and plant-associated and newly described type strains.</title>
        <authorList>
            <person name="Whitman W."/>
        </authorList>
    </citation>
    <scope>NUCLEOTIDE SEQUENCE [LARGE SCALE GENOMIC DNA]</scope>
    <source>
        <strain evidence="1 2">CECT 3146</strain>
    </source>
</reference>
<protein>
    <submittedName>
        <fullName evidence="1">Uncharacterized protein</fullName>
    </submittedName>
</protein>
<dbReference type="RefSeq" id="WP_184926097.1">
    <property type="nucleotide sequence ID" value="NZ_BMSQ01000027.1"/>
</dbReference>
<keyword evidence="2" id="KW-1185">Reference proteome</keyword>
<sequence length="349" mass="39019">MDEAAWEQAHQDAYGEEAWPRVRRLAWLLAKRRIGYSPEDLEQIEAGEDDPQARQDRASRWLPASQVLALALWRAARHGEVLVDDVEFTHAFWWLGGERTPLLFAEPLPEWVLAGNWRTVQQRREHLIATAREVGTWHIHAHITETRPLRDTNDGTPDQSPPILLGDRCRAVAAGPFRDGQPPRWKAAVDHARHEIEWARDELQAKLWTPGPAARQAAQTLHPTLVATPDSPPPLKGVQGVMWIQRVVHLGHVHDVIRAVLEHHRGEAELAADPACPAGAVLSAVLVPLIDALPAVRDLEQVWDQRPEGRGVAEWERMHLPVPVREHVLALEELLHQAAGLTASLAGLG</sequence>
<dbReference type="AlphaFoldDB" id="A0A7W8EZ74"/>